<gene>
    <name evidence="2" type="ORF">SAMN05661096_01149</name>
</gene>
<dbReference type="InterPro" id="IPR025367">
    <property type="entry name" value="DUF4271"/>
</dbReference>
<dbReference type="OrthoDB" id="975088at2"/>
<proteinExistence type="predicted"/>
<organism evidence="2 3">
    <name type="scientific">Marivirga sericea</name>
    <dbReference type="NCBI Taxonomy" id="1028"/>
    <lineage>
        <taxon>Bacteria</taxon>
        <taxon>Pseudomonadati</taxon>
        <taxon>Bacteroidota</taxon>
        <taxon>Cytophagia</taxon>
        <taxon>Cytophagales</taxon>
        <taxon>Marivirgaceae</taxon>
        <taxon>Marivirga</taxon>
    </lineage>
</organism>
<keyword evidence="1" id="KW-1133">Transmembrane helix</keyword>
<feature type="transmembrane region" description="Helical" evidence="1">
    <location>
        <begin position="305"/>
        <end position="327"/>
    </location>
</feature>
<dbReference type="EMBL" id="FXAW01000002">
    <property type="protein sequence ID" value="SMG21028.1"/>
    <property type="molecule type" value="Genomic_DNA"/>
</dbReference>
<feature type="transmembrane region" description="Helical" evidence="1">
    <location>
        <begin position="203"/>
        <end position="220"/>
    </location>
</feature>
<keyword evidence="1" id="KW-0472">Membrane</keyword>
<dbReference type="Pfam" id="PF14093">
    <property type="entry name" value="DUF4271"/>
    <property type="match status" value="1"/>
</dbReference>
<feature type="transmembrane region" description="Helical" evidence="1">
    <location>
        <begin position="240"/>
        <end position="265"/>
    </location>
</feature>
<evidence type="ECO:0000256" key="1">
    <source>
        <dbReference type="SAM" id="Phobius"/>
    </source>
</evidence>
<accession>A0A1X7J0K9</accession>
<reference evidence="3" key="1">
    <citation type="submission" date="2017-04" db="EMBL/GenBank/DDBJ databases">
        <authorList>
            <person name="Varghese N."/>
            <person name="Submissions S."/>
        </authorList>
    </citation>
    <scope>NUCLEOTIDE SEQUENCE [LARGE SCALE GENOMIC DNA]</scope>
    <source>
        <strain evidence="3">DSM 4125</strain>
    </source>
</reference>
<feature type="transmembrane region" description="Helical" evidence="1">
    <location>
        <begin position="150"/>
        <end position="169"/>
    </location>
</feature>
<name>A0A1X7J0K9_9BACT</name>
<evidence type="ECO:0008006" key="4">
    <source>
        <dbReference type="Google" id="ProtNLM"/>
    </source>
</evidence>
<feature type="transmembrane region" description="Helical" evidence="1">
    <location>
        <begin position="277"/>
        <end position="299"/>
    </location>
</feature>
<dbReference type="RefSeq" id="WP_085516122.1">
    <property type="nucleotide sequence ID" value="NZ_FXAW01000002.1"/>
</dbReference>
<sequence>MQKLVFLFSILLILSCRQEKLNLDNSEPSAESGARLWHLRDTISTSEKWGSDSVRQILLESDILKEAHLETKSDAAIYLFVGDKLIKKSSNGYLEHSFNEDKAEPVYLHLDQNLSELTYGIYTLESRSQNGGYSSLGKEERARLWVSDNILLILLLGASLFMVIIKINYDKRYINILSFNKIFTTRLNEGDQSRVRIMDEDNLVFAGFYAFLTAGLIYFLDIDNSLAFFGIGANGIIEYLKILSIVAIGLIAKVILISIASNLFGNSKIPAFYVKEMLNINLFFIIILFFSSILIYLFLGSIPAFWLSVSTYALLLFYILRLVLLYFKILKLSSFTNLYLFSYFCTTEIFPFLIGLKYFLR</sequence>
<evidence type="ECO:0000313" key="2">
    <source>
        <dbReference type="EMBL" id="SMG21028.1"/>
    </source>
</evidence>
<keyword evidence="1" id="KW-0812">Transmembrane</keyword>
<dbReference type="AlphaFoldDB" id="A0A1X7J0K9"/>
<evidence type="ECO:0000313" key="3">
    <source>
        <dbReference type="Proteomes" id="UP000193804"/>
    </source>
</evidence>
<dbReference type="PROSITE" id="PS51257">
    <property type="entry name" value="PROKAR_LIPOPROTEIN"/>
    <property type="match status" value="1"/>
</dbReference>
<dbReference type="STRING" id="1028.SAMN05661096_01149"/>
<dbReference type="Proteomes" id="UP000193804">
    <property type="component" value="Unassembled WGS sequence"/>
</dbReference>
<feature type="transmembrane region" description="Helical" evidence="1">
    <location>
        <begin position="339"/>
        <end position="360"/>
    </location>
</feature>
<keyword evidence="3" id="KW-1185">Reference proteome</keyword>
<protein>
    <recommendedName>
        <fullName evidence="4">DUF4271 domain-containing protein</fullName>
    </recommendedName>
</protein>